<reference evidence="2" key="1">
    <citation type="submission" date="2020-06" db="EMBL/GenBank/DDBJ databases">
        <authorList>
            <person name="Li T."/>
            <person name="Hu X."/>
            <person name="Zhang T."/>
            <person name="Song X."/>
            <person name="Zhang H."/>
            <person name="Dai N."/>
            <person name="Sheng W."/>
            <person name="Hou X."/>
            <person name="Wei L."/>
        </authorList>
    </citation>
    <scope>NUCLEOTIDE SEQUENCE</scope>
    <source>
        <strain evidence="2">KEN1</strain>
        <tissue evidence="2">Leaf</tissue>
    </source>
</reference>
<reference evidence="2" key="2">
    <citation type="journal article" date="2024" name="Plant">
        <title>Genomic evolution and insights into agronomic trait innovations of Sesamum species.</title>
        <authorList>
            <person name="Miao H."/>
            <person name="Wang L."/>
            <person name="Qu L."/>
            <person name="Liu H."/>
            <person name="Sun Y."/>
            <person name="Le M."/>
            <person name="Wang Q."/>
            <person name="Wei S."/>
            <person name="Zheng Y."/>
            <person name="Lin W."/>
            <person name="Duan Y."/>
            <person name="Cao H."/>
            <person name="Xiong S."/>
            <person name="Wang X."/>
            <person name="Wei L."/>
            <person name="Li C."/>
            <person name="Ma Q."/>
            <person name="Ju M."/>
            <person name="Zhao R."/>
            <person name="Li G."/>
            <person name="Mu C."/>
            <person name="Tian Q."/>
            <person name="Mei H."/>
            <person name="Zhang T."/>
            <person name="Gao T."/>
            <person name="Zhang H."/>
        </authorList>
    </citation>
    <scope>NUCLEOTIDE SEQUENCE</scope>
    <source>
        <strain evidence="2">KEN1</strain>
    </source>
</reference>
<protein>
    <submittedName>
        <fullName evidence="2">Retrovirus-related Pol polyprotein from transposon RE1</fullName>
    </submittedName>
</protein>
<evidence type="ECO:0000313" key="2">
    <source>
        <dbReference type="EMBL" id="KAL0458198.1"/>
    </source>
</evidence>
<dbReference type="EMBL" id="JACGWN010000002">
    <property type="protein sequence ID" value="KAL0458198.1"/>
    <property type="molecule type" value="Genomic_DNA"/>
</dbReference>
<dbReference type="AlphaFoldDB" id="A0AAW2XX21"/>
<dbReference type="InterPro" id="IPR013103">
    <property type="entry name" value="RVT_2"/>
</dbReference>
<accession>A0AAW2XX21</accession>
<sequence length="197" mass="22313">MEQVPGYVSKSHPTYVCKLKKALYRLKQALRAWYGKIVESLHFCGYSSTGSDPSLFVKKSDDVHMIVLLCVDDMIVTGNHDNEVIKLRWKLSTRFEMKNLGELSHFLGLEVKSMKYVIFLSQEGFAMKLVTKFGVDLSKKCSTLLDVNIKLRRDAGSLLPDPRPYRALVDADLGGDLDDRKSTSGYVFLCGDKYFLV</sequence>
<proteinExistence type="predicted"/>
<organism evidence="2">
    <name type="scientific">Sesamum latifolium</name>
    <dbReference type="NCBI Taxonomy" id="2727402"/>
    <lineage>
        <taxon>Eukaryota</taxon>
        <taxon>Viridiplantae</taxon>
        <taxon>Streptophyta</taxon>
        <taxon>Embryophyta</taxon>
        <taxon>Tracheophyta</taxon>
        <taxon>Spermatophyta</taxon>
        <taxon>Magnoliopsida</taxon>
        <taxon>eudicotyledons</taxon>
        <taxon>Gunneridae</taxon>
        <taxon>Pentapetalae</taxon>
        <taxon>asterids</taxon>
        <taxon>lamiids</taxon>
        <taxon>Lamiales</taxon>
        <taxon>Pedaliaceae</taxon>
        <taxon>Sesamum</taxon>
    </lineage>
</organism>
<name>A0AAW2XX21_9LAMI</name>
<comment type="caution">
    <text evidence="2">The sequence shown here is derived from an EMBL/GenBank/DDBJ whole genome shotgun (WGS) entry which is preliminary data.</text>
</comment>
<gene>
    <name evidence="2" type="ORF">Slati_0447000</name>
</gene>
<dbReference type="Pfam" id="PF07727">
    <property type="entry name" value="RVT_2"/>
    <property type="match status" value="1"/>
</dbReference>
<evidence type="ECO:0000259" key="1">
    <source>
        <dbReference type="Pfam" id="PF07727"/>
    </source>
</evidence>
<feature type="domain" description="Reverse transcriptase Ty1/copia-type" evidence="1">
    <location>
        <begin position="1"/>
        <end position="141"/>
    </location>
</feature>